<protein>
    <submittedName>
        <fullName evidence="2">BolA/IbaG family iron-sulfur metabolism protein</fullName>
    </submittedName>
</protein>
<name>A0AAW8B052_9GAMM</name>
<dbReference type="Proteomes" id="UP001178354">
    <property type="component" value="Unassembled WGS sequence"/>
</dbReference>
<dbReference type="InterPro" id="IPR036065">
    <property type="entry name" value="BolA-like_sf"/>
</dbReference>
<accession>A0AAW8B052</accession>
<dbReference type="Pfam" id="PF01722">
    <property type="entry name" value="BolA"/>
    <property type="match status" value="1"/>
</dbReference>
<sequence>MNAEEVKARLVEGLPDCEVTVEFDGYYFNIVAVGEVFQGLRKVQRQQKVLGVLHDLITSGEIHAVKEVQTYTPDEKP</sequence>
<reference evidence="2" key="2">
    <citation type="submission" date="2023-08" db="EMBL/GenBank/DDBJ databases">
        <authorList>
            <person name="Luo J."/>
        </authorList>
    </citation>
    <scope>NUCLEOTIDE SEQUENCE</scope>
    <source>
        <strain evidence="2">DSM 25064</strain>
    </source>
</reference>
<evidence type="ECO:0000313" key="3">
    <source>
        <dbReference type="Proteomes" id="UP001178354"/>
    </source>
</evidence>
<keyword evidence="3" id="KW-1185">Reference proteome</keyword>
<dbReference type="EMBL" id="JAUUUU010000001">
    <property type="protein sequence ID" value="MDP1520065.1"/>
    <property type="molecule type" value="Genomic_DNA"/>
</dbReference>
<comment type="caution">
    <text evidence="2">The sequence shown here is derived from an EMBL/GenBank/DDBJ whole genome shotgun (WGS) entry which is preliminary data.</text>
</comment>
<dbReference type="InterPro" id="IPR002634">
    <property type="entry name" value="BolA"/>
</dbReference>
<comment type="similarity">
    <text evidence="1">Belongs to the BolA/IbaG family.</text>
</comment>
<dbReference type="SUPFAM" id="SSF82657">
    <property type="entry name" value="BolA-like"/>
    <property type="match status" value="1"/>
</dbReference>
<dbReference type="PIRSF" id="PIRSF003113">
    <property type="entry name" value="BolA"/>
    <property type="match status" value="1"/>
</dbReference>
<dbReference type="Gene3D" id="3.30.300.90">
    <property type="entry name" value="BolA-like"/>
    <property type="match status" value="1"/>
</dbReference>
<evidence type="ECO:0000256" key="1">
    <source>
        <dbReference type="RuleBase" id="RU003860"/>
    </source>
</evidence>
<organism evidence="2 3">
    <name type="scientific">Porticoccus litoralis</name>
    <dbReference type="NCBI Taxonomy" id="434086"/>
    <lineage>
        <taxon>Bacteria</taxon>
        <taxon>Pseudomonadati</taxon>
        <taxon>Pseudomonadota</taxon>
        <taxon>Gammaproteobacteria</taxon>
        <taxon>Cellvibrionales</taxon>
        <taxon>Porticoccaceae</taxon>
        <taxon>Porticoccus</taxon>
    </lineage>
</organism>
<evidence type="ECO:0000313" key="2">
    <source>
        <dbReference type="EMBL" id="MDP1520065.1"/>
    </source>
</evidence>
<dbReference type="AlphaFoldDB" id="A0AAW8B052"/>
<gene>
    <name evidence="2" type="ORF">Q8A57_03700</name>
</gene>
<proteinExistence type="inferred from homology"/>
<reference evidence="2" key="1">
    <citation type="journal article" date="2010" name="Int. J. Syst. Evol. Microbiol.">
        <title>Porticoccus litoralis gen. nov., sp. nov., a gammaproteobacterium isolated from the Yellow Sea.</title>
        <authorList>
            <person name="Oh H.M."/>
            <person name="Kim H."/>
            <person name="Kim K.M."/>
            <person name="Min G.S."/>
            <person name="Cho J.C."/>
        </authorList>
    </citation>
    <scope>NUCLEOTIDE SEQUENCE</scope>
    <source>
        <strain evidence="2">DSM 25064</strain>
    </source>
</reference>
<dbReference type="RefSeq" id="WP_305169578.1">
    <property type="nucleotide sequence ID" value="NZ_JAUUUU010000001.1"/>
</dbReference>